<feature type="domain" description="Fe-S metabolism associated" evidence="2">
    <location>
        <begin position="12"/>
        <end position="129"/>
    </location>
</feature>
<evidence type="ECO:0000256" key="1">
    <source>
        <dbReference type="ARBA" id="ARBA00010282"/>
    </source>
</evidence>
<evidence type="ECO:0000259" key="2">
    <source>
        <dbReference type="Pfam" id="PF02657"/>
    </source>
</evidence>
<dbReference type="SUPFAM" id="SSF82649">
    <property type="entry name" value="SufE/NifU"/>
    <property type="match status" value="1"/>
</dbReference>
<organism evidence="3 4">
    <name type="scientific">Blattabacterium punctulatus CPU2</name>
    <dbReference type="NCBI Taxonomy" id="1457032"/>
    <lineage>
        <taxon>Bacteria</taxon>
        <taxon>Pseudomonadati</taxon>
        <taxon>Bacteroidota</taxon>
        <taxon>Flavobacteriia</taxon>
        <taxon>Flavobacteriales</taxon>
        <taxon>Blattabacteriaceae</taxon>
        <taxon>Blattabacterium</taxon>
    </lineage>
</organism>
<comment type="similarity">
    <text evidence="1">Belongs to the SufE family.</text>
</comment>
<proteinExistence type="inferred from homology"/>
<dbReference type="EMBL" id="AP014610">
    <property type="protein sequence ID" value="BBA17977.1"/>
    <property type="molecule type" value="Genomic_DNA"/>
</dbReference>
<evidence type="ECO:0000313" key="4">
    <source>
        <dbReference type="Proteomes" id="UP000262607"/>
    </source>
</evidence>
<dbReference type="PANTHER" id="PTHR43597:SF5">
    <property type="entry name" value="SUFE-LIKE PROTEIN 2, CHLOROPLASTIC"/>
    <property type="match status" value="1"/>
</dbReference>
<name>A0AAD1CMM1_9FLAO</name>
<dbReference type="Gene3D" id="3.90.1010.10">
    <property type="match status" value="1"/>
</dbReference>
<dbReference type="InterPro" id="IPR003808">
    <property type="entry name" value="Fe-S_metab-assoc_dom"/>
</dbReference>
<evidence type="ECO:0000313" key="3">
    <source>
        <dbReference type="EMBL" id="BBA17977.1"/>
    </source>
</evidence>
<protein>
    <submittedName>
        <fullName evidence="3">Fe-S metabolism associated domain-containing protein SufE</fullName>
    </submittedName>
</protein>
<dbReference type="AlphaFoldDB" id="A0AAD1CMM1"/>
<dbReference type="Pfam" id="PF02657">
    <property type="entry name" value="SufE"/>
    <property type="match status" value="1"/>
</dbReference>
<dbReference type="GeneID" id="66556572"/>
<dbReference type="PANTHER" id="PTHR43597">
    <property type="entry name" value="SULFUR ACCEPTOR PROTEIN CSDE"/>
    <property type="match status" value="1"/>
</dbReference>
<reference evidence="3 4" key="1">
    <citation type="submission" date="2014-06" db="EMBL/GenBank/DDBJ databases">
        <title>Genome sequence of the intracellular symbiont Blattabacterium cuenoti, strain CPU2 from the wood feeding cockroach Cryptocercus punctulatus.</title>
        <authorList>
            <person name="Kinjo Y."/>
            <person name="Ohkuma M."/>
            <person name="Tokuda G."/>
        </authorList>
    </citation>
    <scope>NUCLEOTIDE SEQUENCE [LARGE SCALE GENOMIC DNA]</scope>
    <source>
        <strain evidence="3 4">CPU2</strain>
    </source>
</reference>
<dbReference type="RefSeq" id="WP_110548558.1">
    <property type="nucleotide sequence ID" value="NZ_AP014610.1"/>
</dbReference>
<accession>A0AAD1CMM1</accession>
<dbReference type="Proteomes" id="UP000262607">
    <property type="component" value="Chromosome"/>
</dbReference>
<gene>
    <name evidence="3" type="primary">sufE</name>
    <name evidence="3" type="ORF">CPU2_496</name>
</gene>
<sequence>MTLQNKEEKIKKEFLLLKNWEEKYEYIIDLGKNLPKKSNIFRSEDKLIHGCQSNVWLEAKLKGVRIFFDADSDALLPRGMAAIMIRIYSGHFPFEIISYKANFISEIGFRTFLSPIRANGILLFLKKIKFYAIAFNEKISVSLNGKNT</sequence>